<evidence type="ECO:0000256" key="2">
    <source>
        <dbReference type="ARBA" id="ARBA00023125"/>
    </source>
</evidence>
<dbReference type="Pfam" id="PF01380">
    <property type="entry name" value="SIS"/>
    <property type="match status" value="1"/>
</dbReference>
<dbReference type="Gene3D" id="3.40.50.10490">
    <property type="entry name" value="Glucose-6-phosphate isomerase like protein, domain 1"/>
    <property type="match status" value="1"/>
</dbReference>
<keyword evidence="2" id="KW-0238">DNA-binding</keyword>
<keyword evidence="1" id="KW-0805">Transcription regulation</keyword>
<dbReference type="InterPro" id="IPR047640">
    <property type="entry name" value="RpiR-like"/>
</dbReference>
<dbReference type="PROSITE" id="PS51464">
    <property type="entry name" value="SIS"/>
    <property type="match status" value="1"/>
</dbReference>
<proteinExistence type="predicted"/>
<dbReference type="PANTHER" id="PTHR30514">
    <property type="entry name" value="GLUCOKINASE"/>
    <property type="match status" value="1"/>
</dbReference>
<evidence type="ECO:0000256" key="1">
    <source>
        <dbReference type="ARBA" id="ARBA00023015"/>
    </source>
</evidence>
<comment type="caution">
    <text evidence="6">The sequence shown here is derived from an EMBL/GenBank/DDBJ whole genome shotgun (WGS) entry which is preliminary data.</text>
</comment>
<dbReference type="AlphaFoldDB" id="A0A0Q0UGF5"/>
<dbReference type="GO" id="GO:0003677">
    <property type="term" value="F:DNA binding"/>
    <property type="evidence" value="ECO:0007669"/>
    <property type="project" value="UniProtKB-KW"/>
</dbReference>
<accession>A0A0Q0UGF5</accession>
<evidence type="ECO:0000313" key="6">
    <source>
        <dbReference type="EMBL" id="KQB87452.1"/>
    </source>
</evidence>
<feature type="domain" description="HTH rpiR-type" evidence="4">
    <location>
        <begin position="1"/>
        <end position="77"/>
    </location>
</feature>
<reference evidence="6 7" key="1">
    <citation type="submission" date="2015-10" db="EMBL/GenBank/DDBJ databases">
        <title>Corynebacteirum lowii and Corynebacterium oculi species nova, derived from human clinical disease and and emended description of Corynebacterium mastiditis.</title>
        <authorList>
            <person name="Bernard K."/>
            <person name="Pacheco A.L."/>
            <person name="Mcdougall C."/>
            <person name="Burtx T."/>
            <person name="Weibe D."/>
            <person name="Tyler S."/>
            <person name="Olson A.B."/>
            <person name="Cnockaert M."/>
            <person name="Eguchi H."/>
            <person name="Kuwahara T."/>
            <person name="Nakayama-Imaohji H."/>
            <person name="Boudewijins M."/>
            <person name="Van Hoecke F."/>
            <person name="Bernier A.-M."/>
            <person name="Vandamme P."/>
        </authorList>
    </citation>
    <scope>NUCLEOTIDE SEQUENCE [LARGE SCALE GENOMIC DNA]</scope>
    <source>
        <strain evidence="6 7">NML 130206</strain>
    </source>
</reference>
<dbReference type="InterPro" id="IPR001347">
    <property type="entry name" value="SIS_dom"/>
</dbReference>
<dbReference type="PATRIC" id="fig|1544413.3.peg.516"/>
<dbReference type="CDD" id="cd05013">
    <property type="entry name" value="SIS_RpiR"/>
    <property type="match status" value="1"/>
</dbReference>
<dbReference type="InterPro" id="IPR009057">
    <property type="entry name" value="Homeodomain-like_sf"/>
</dbReference>
<dbReference type="Gene3D" id="1.10.10.10">
    <property type="entry name" value="Winged helix-like DNA-binding domain superfamily/Winged helix DNA-binding domain"/>
    <property type="match status" value="1"/>
</dbReference>
<dbReference type="EMBL" id="LKEV01000001">
    <property type="protein sequence ID" value="KQB87452.1"/>
    <property type="molecule type" value="Genomic_DNA"/>
</dbReference>
<evidence type="ECO:0000313" key="7">
    <source>
        <dbReference type="Proteomes" id="UP000050488"/>
    </source>
</evidence>
<dbReference type="GO" id="GO:0003700">
    <property type="term" value="F:DNA-binding transcription factor activity"/>
    <property type="evidence" value="ECO:0007669"/>
    <property type="project" value="InterPro"/>
</dbReference>
<gene>
    <name evidence="6" type="primary">glvR</name>
    <name evidence="6" type="ORF">Clow_00511</name>
</gene>
<keyword evidence="7" id="KW-1185">Reference proteome</keyword>
<dbReference type="Pfam" id="PF01418">
    <property type="entry name" value="HTH_6"/>
    <property type="match status" value="1"/>
</dbReference>
<feature type="domain" description="SIS" evidence="5">
    <location>
        <begin position="108"/>
        <end position="252"/>
    </location>
</feature>
<protein>
    <submittedName>
        <fullName evidence="6">HTH-type transcriptional regulator GlvR</fullName>
    </submittedName>
</protein>
<dbReference type="GO" id="GO:1901135">
    <property type="term" value="P:carbohydrate derivative metabolic process"/>
    <property type="evidence" value="ECO:0007669"/>
    <property type="project" value="InterPro"/>
</dbReference>
<evidence type="ECO:0000259" key="5">
    <source>
        <dbReference type="PROSITE" id="PS51464"/>
    </source>
</evidence>
<dbReference type="GO" id="GO:0097367">
    <property type="term" value="F:carbohydrate derivative binding"/>
    <property type="evidence" value="ECO:0007669"/>
    <property type="project" value="InterPro"/>
</dbReference>
<evidence type="ECO:0000256" key="3">
    <source>
        <dbReference type="ARBA" id="ARBA00023163"/>
    </source>
</evidence>
<keyword evidence="3" id="KW-0804">Transcription</keyword>
<dbReference type="Proteomes" id="UP000050488">
    <property type="component" value="Unassembled WGS sequence"/>
</dbReference>
<organism evidence="6 7">
    <name type="scientific">Corynebacterium lowii</name>
    <dbReference type="NCBI Taxonomy" id="1544413"/>
    <lineage>
        <taxon>Bacteria</taxon>
        <taxon>Bacillati</taxon>
        <taxon>Actinomycetota</taxon>
        <taxon>Actinomycetes</taxon>
        <taxon>Mycobacteriales</taxon>
        <taxon>Corynebacteriaceae</taxon>
        <taxon>Corynebacterium</taxon>
    </lineage>
</organism>
<sequence length="259" mass="28641">MNLESIVASAQGTWNDTERDILSYLLAHQDEAAEASVQQIAQRTYTSTSSVMRLAKRLGFSGFAEMKYFIRTALRQSEEQPSPDPLALQRHDLLDTLDHLDSLSIEPIVARLYQSNTVYCLGTGSSQRLAASEFAKSLMANGKQATVITDLTEMKVSLPMMKPSDTLVLISLAGTNPDFIEIPRAASLRGVPTLALTRLSNNPLASAAQWNIHYCASALNPPWHVGEFYSLIGLNVAVDYLIRAYMAHRLERENHESAE</sequence>
<dbReference type="PANTHER" id="PTHR30514:SF1">
    <property type="entry name" value="HTH-TYPE TRANSCRIPTIONAL REGULATOR HEXR-RELATED"/>
    <property type="match status" value="1"/>
</dbReference>
<dbReference type="InterPro" id="IPR046348">
    <property type="entry name" value="SIS_dom_sf"/>
</dbReference>
<dbReference type="PROSITE" id="PS51071">
    <property type="entry name" value="HTH_RPIR"/>
    <property type="match status" value="1"/>
</dbReference>
<name>A0A0Q0UGF5_9CORY</name>
<dbReference type="STRING" id="1544413.Clow_00511"/>
<dbReference type="SUPFAM" id="SSF46689">
    <property type="entry name" value="Homeodomain-like"/>
    <property type="match status" value="1"/>
</dbReference>
<dbReference type="InterPro" id="IPR035472">
    <property type="entry name" value="RpiR-like_SIS"/>
</dbReference>
<dbReference type="InterPro" id="IPR000281">
    <property type="entry name" value="HTH_RpiR"/>
</dbReference>
<dbReference type="InterPro" id="IPR036388">
    <property type="entry name" value="WH-like_DNA-bd_sf"/>
</dbReference>
<evidence type="ECO:0000259" key="4">
    <source>
        <dbReference type="PROSITE" id="PS51071"/>
    </source>
</evidence>
<dbReference type="SUPFAM" id="SSF53697">
    <property type="entry name" value="SIS domain"/>
    <property type="match status" value="1"/>
</dbReference>